<organism evidence="4 5">
    <name type="scientific">Chara braunii</name>
    <name type="common">Braun's stonewort</name>
    <dbReference type="NCBI Taxonomy" id="69332"/>
    <lineage>
        <taxon>Eukaryota</taxon>
        <taxon>Viridiplantae</taxon>
        <taxon>Streptophyta</taxon>
        <taxon>Charophyceae</taxon>
        <taxon>Charales</taxon>
        <taxon>Characeae</taxon>
        <taxon>Chara</taxon>
    </lineage>
</organism>
<comment type="caution">
    <text evidence="4">The sequence shown here is derived from an EMBL/GenBank/DDBJ whole genome shotgun (WGS) entry which is preliminary data.</text>
</comment>
<dbReference type="Gramene" id="GBG69769">
    <property type="protein sequence ID" value="GBG69769"/>
    <property type="gene ID" value="CBR_g4600"/>
</dbReference>
<dbReference type="InterPro" id="IPR011992">
    <property type="entry name" value="EF-hand-dom_pair"/>
</dbReference>
<dbReference type="PROSITE" id="PS50222">
    <property type="entry name" value="EF_HAND_2"/>
    <property type="match status" value="4"/>
</dbReference>
<dbReference type="FunFam" id="1.10.238.10:FF:000178">
    <property type="entry name" value="Calmodulin-2 A"/>
    <property type="match status" value="1"/>
</dbReference>
<evidence type="ECO:0000313" key="4">
    <source>
        <dbReference type="EMBL" id="GBG69769.1"/>
    </source>
</evidence>
<dbReference type="STRING" id="69332.A0A388KIA1"/>
<evidence type="ECO:0000256" key="1">
    <source>
        <dbReference type="ARBA" id="ARBA00022737"/>
    </source>
</evidence>
<dbReference type="SMART" id="SM00054">
    <property type="entry name" value="EFh"/>
    <property type="match status" value="4"/>
</dbReference>
<evidence type="ECO:0000256" key="2">
    <source>
        <dbReference type="ARBA" id="ARBA00022837"/>
    </source>
</evidence>
<evidence type="ECO:0000259" key="3">
    <source>
        <dbReference type="PROSITE" id="PS50222"/>
    </source>
</evidence>
<feature type="domain" description="EF-hand" evidence="3">
    <location>
        <begin position="84"/>
        <end position="119"/>
    </location>
</feature>
<dbReference type="InterPro" id="IPR018247">
    <property type="entry name" value="EF_Hand_1_Ca_BS"/>
</dbReference>
<dbReference type="OrthoDB" id="26525at2759"/>
<dbReference type="PROSITE" id="PS00018">
    <property type="entry name" value="EF_HAND_1"/>
    <property type="match status" value="2"/>
</dbReference>
<name>A0A388KIA1_CHABU</name>
<feature type="domain" description="EF-hand" evidence="3">
    <location>
        <begin position="120"/>
        <end position="152"/>
    </location>
</feature>
<feature type="domain" description="EF-hand" evidence="3">
    <location>
        <begin position="9"/>
        <end position="44"/>
    </location>
</feature>
<dbReference type="EMBL" id="BFEA01000120">
    <property type="protein sequence ID" value="GBG69769.1"/>
    <property type="molecule type" value="Genomic_DNA"/>
</dbReference>
<keyword evidence="1" id="KW-0677">Repeat</keyword>
<dbReference type="CDD" id="cd00051">
    <property type="entry name" value="EFh"/>
    <property type="match status" value="2"/>
</dbReference>
<dbReference type="AlphaFoldDB" id="A0A388KIA1"/>
<keyword evidence="5" id="KW-1185">Reference proteome</keyword>
<dbReference type="InterPro" id="IPR050230">
    <property type="entry name" value="CALM/Myosin/TropC-like"/>
</dbReference>
<dbReference type="PANTHER" id="PTHR23048:SF59">
    <property type="entry name" value="EF-HAND SUPERFAMILY PROTEIN"/>
    <property type="match status" value="1"/>
</dbReference>
<dbReference type="GO" id="GO:0005509">
    <property type="term" value="F:calcium ion binding"/>
    <property type="evidence" value="ECO:0007669"/>
    <property type="project" value="InterPro"/>
</dbReference>
<accession>A0A388KIA1</accession>
<keyword evidence="2" id="KW-0106">Calcium</keyword>
<dbReference type="Proteomes" id="UP000265515">
    <property type="component" value="Unassembled WGS sequence"/>
</dbReference>
<proteinExistence type="predicted"/>
<dbReference type="PANTHER" id="PTHR23048">
    <property type="entry name" value="MYOSIN LIGHT CHAIN 1, 3"/>
    <property type="match status" value="1"/>
</dbReference>
<sequence>MGKEALTEAQVTELKGAFELFEKDKDGTISTEELGEVMKKLGTTVSEEEVKMLIADVDAGHSGKIEFDEFLEVMAGKLSQAAVLEQEELMQAFKLFDENGDGKISLTELRKVMENLGEKVKTEDLEEMIQQADVDGDGQVNYTEFAKIMASH</sequence>
<evidence type="ECO:0000313" key="5">
    <source>
        <dbReference type="Proteomes" id="UP000265515"/>
    </source>
</evidence>
<dbReference type="InterPro" id="IPR002048">
    <property type="entry name" value="EF_hand_dom"/>
</dbReference>
<gene>
    <name evidence="4" type="ORF">CBR_g4600</name>
</gene>
<dbReference type="Pfam" id="PF13499">
    <property type="entry name" value="EF-hand_7"/>
    <property type="match status" value="2"/>
</dbReference>
<reference evidence="4 5" key="1">
    <citation type="journal article" date="2018" name="Cell">
        <title>The Chara Genome: Secondary Complexity and Implications for Plant Terrestrialization.</title>
        <authorList>
            <person name="Nishiyama T."/>
            <person name="Sakayama H."/>
            <person name="Vries J.D."/>
            <person name="Buschmann H."/>
            <person name="Saint-Marcoux D."/>
            <person name="Ullrich K.K."/>
            <person name="Haas F.B."/>
            <person name="Vanderstraeten L."/>
            <person name="Becker D."/>
            <person name="Lang D."/>
            <person name="Vosolsobe S."/>
            <person name="Rombauts S."/>
            <person name="Wilhelmsson P.K.I."/>
            <person name="Janitza P."/>
            <person name="Kern R."/>
            <person name="Heyl A."/>
            <person name="Rumpler F."/>
            <person name="Villalobos L.I.A.C."/>
            <person name="Clay J.M."/>
            <person name="Skokan R."/>
            <person name="Toyoda A."/>
            <person name="Suzuki Y."/>
            <person name="Kagoshima H."/>
            <person name="Schijlen E."/>
            <person name="Tajeshwar N."/>
            <person name="Catarino B."/>
            <person name="Hetherington A.J."/>
            <person name="Saltykova A."/>
            <person name="Bonnot C."/>
            <person name="Breuninger H."/>
            <person name="Symeonidi A."/>
            <person name="Radhakrishnan G.V."/>
            <person name="Van Nieuwerburgh F."/>
            <person name="Deforce D."/>
            <person name="Chang C."/>
            <person name="Karol K.G."/>
            <person name="Hedrich R."/>
            <person name="Ulvskov P."/>
            <person name="Glockner G."/>
            <person name="Delwiche C.F."/>
            <person name="Petrasek J."/>
            <person name="Van de Peer Y."/>
            <person name="Friml J."/>
            <person name="Beilby M."/>
            <person name="Dolan L."/>
            <person name="Kohara Y."/>
            <person name="Sugano S."/>
            <person name="Fujiyama A."/>
            <person name="Delaux P.-M."/>
            <person name="Quint M."/>
            <person name="TheiBen G."/>
            <person name="Hagemann M."/>
            <person name="Harholt J."/>
            <person name="Dunand C."/>
            <person name="Zachgo S."/>
            <person name="Langdale J."/>
            <person name="Maumus F."/>
            <person name="Straeten D.V.D."/>
            <person name="Gould S.B."/>
            <person name="Rensing S.A."/>
        </authorList>
    </citation>
    <scope>NUCLEOTIDE SEQUENCE [LARGE SCALE GENOMIC DNA]</scope>
    <source>
        <strain evidence="4 5">S276</strain>
    </source>
</reference>
<dbReference type="SUPFAM" id="SSF47473">
    <property type="entry name" value="EF-hand"/>
    <property type="match status" value="1"/>
</dbReference>
<dbReference type="Gene3D" id="1.10.238.10">
    <property type="entry name" value="EF-hand"/>
    <property type="match status" value="2"/>
</dbReference>
<dbReference type="GO" id="GO:0016460">
    <property type="term" value="C:myosin II complex"/>
    <property type="evidence" value="ECO:0007669"/>
    <property type="project" value="TreeGrafter"/>
</dbReference>
<protein>
    <recommendedName>
        <fullName evidence="3">EF-hand domain-containing protein</fullName>
    </recommendedName>
</protein>
<feature type="domain" description="EF-hand" evidence="3">
    <location>
        <begin position="45"/>
        <end position="80"/>
    </location>
</feature>